<dbReference type="InterPro" id="IPR050960">
    <property type="entry name" value="AB_hydrolase_4_sf"/>
</dbReference>
<name>A0ABY6CRA0_9BACT</name>
<dbReference type="InterPro" id="IPR022742">
    <property type="entry name" value="Hydrolase_4"/>
</dbReference>
<dbReference type="PANTHER" id="PTHR10794:SF94">
    <property type="entry name" value="ESTERASE YHET-RELATED"/>
    <property type="match status" value="1"/>
</dbReference>
<evidence type="ECO:0000313" key="4">
    <source>
        <dbReference type="Proteomes" id="UP001065174"/>
    </source>
</evidence>
<dbReference type="PANTHER" id="PTHR10794">
    <property type="entry name" value="ABHYDROLASE DOMAIN-CONTAINING PROTEIN"/>
    <property type="match status" value="1"/>
</dbReference>
<comment type="similarity">
    <text evidence="1">Belongs to the AB hydrolase superfamily. AB hydrolase 4 family.</text>
</comment>
<dbReference type="Gene3D" id="3.40.50.1820">
    <property type="entry name" value="alpha/beta hydrolase"/>
    <property type="match status" value="1"/>
</dbReference>
<dbReference type="InterPro" id="IPR029058">
    <property type="entry name" value="AB_hydrolase_fold"/>
</dbReference>
<dbReference type="Pfam" id="PF12146">
    <property type="entry name" value="Hydrolase_4"/>
    <property type="match status" value="1"/>
</dbReference>
<feature type="domain" description="Serine aminopeptidase S33" evidence="2">
    <location>
        <begin position="58"/>
        <end position="216"/>
    </location>
</feature>
<evidence type="ECO:0000313" key="3">
    <source>
        <dbReference type="EMBL" id="UXP33037.1"/>
    </source>
</evidence>
<keyword evidence="4" id="KW-1185">Reference proteome</keyword>
<dbReference type="GO" id="GO:0016787">
    <property type="term" value="F:hydrolase activity"/>
    <property type="evidence" value="ECO:0007669"/>
    <property type="project" value="UniProtKB-KW"/>
</dbReference>
<gene>
    <name evidence="3" type="ORF">N6H18_03580</name>
</gene>
<protein>
    <submittedName>
        <fullName evidence="3">Alpha/beta fold hydrolase</fullName>
    </submittedName>
</protein>
<evidence type="ECO:0000256" key="1">
    <source>
        <dbReference type="ARBA" id="ARBA00010884"/>
    </source>
</evidence>
<evidence type="ECO:0000259" key="2">
    <source>
        <dbReference type="Pfam" id="PF12146"/>
    </source>
</evidence>
<organism evidence="3 4">
    <name type="scientific">Reichenbachiella agarivorans</name>
    <dbReference type="NCBI Taxonomy" id="2979464"/>
    <lineage>
        <taxon>Bacteria</taxon>
        <taxon>Pseudomonadati</taxon>
        <taxon>Bacteroidota</taxon>
        <taxon>Cytophagia</taxon>
        <taxon>Cytophagales</taxon>
        <taxon>Reichenbachiellaceae</taxon>
        <taxon>Reichenbachiella</taxon>
    </lineage>
</organism>
<dbReference type="EMBL" id="CP106679">
    <property type="protein sequence ID" value="UXP33037.1"/>
    <property type="molecule type" value="Genomic_DNA"/>
</dbReference>
<reference evidence="3" key="1">
    <citation type="submission" date="2022-09" db="EMBL/GenBank/DDBJ databases">
        <title>Comparative genomics and taxonomic characterization of three novel marine species of genus Reichenbachiella exhibiting antioxidant and polysaccharide degradation activities.</title>
        <authorList>
            <person name="Muhammad N."/>
            <person name="Lee Y.-J."/>
            <person name="Ko J."/>
            <person name="Kim S.-G."/>
        </authorList>
    </citation>
    <scope>NUCLEOTIDE SEQUENCE</scope>
    <source>
        <strain evidence="3">BKB1-1</strain>
    </source>
</reference>
<dbReference type="SUPFAM" id="SSF53474">
    <property type="entry name" value="alpha/beta-Hydrolases"/>
    <property type="match status" value="1"/>
</dbReference>
<accession>A0ABY6CRA0</accession>
<dbReference type="RefSeq" id="WP_262310468.1">
    <property type="nucleotide sequence ID" value="NZ_CP106679.1"/>
</dbReference>
<dbReference type="Proteomes" id="UP001065174">
    <property type="component" value="Chromosome"/>
</dbReference>
<proteinExistence type="inferred from homology"/>
<sequence length="323" mass="36758">MPLISNSTYLRPSWLFSRHLETIVPSTLRRISGPKVKSRVRIETTDDDFLDLDWYKNNADKVLILSHGLEGDSQRPYILGMVNKFFAEGWDVIAWNYRGCSGEPNRQPKFYHSGATSDLHEVVSYVLQQDFKEVALSGFSLGGNLTLKFLGEYEQDARVTAAAVFSVPLDLAGCAREIDKRHNVLYSKRFLKSLKEKVRCKSDLIKDMVDMAKIEQSKSVYEFDNYLTAPIHGFGTADNYYARCSSREFIHGIKIPTLVVNALNDPFLSTSCFDTTNFVTSDDVYFEMPKFGGHVGFSSVGTRGVYWSEQRAFDFISQQIHDR</sequence>
<dbReference type="InterPro" id="IPR012020">
    <property type="entry name" value="ABHD4"/>
</dbReference>
<dbReference type="PIRSF" id="PIRSF005211">
    <property type="entry name" value="Ab_hydro_YheT"/>
    <property type="match status" value="1"/>
</dbReference>
<keyword evidence="3" id="KW-0378">Hydrolase</keyword>